<feature type="transmembrane region" description="Helical" evidence="1">
    <location>
        <begin position="80"/>
        <end position="99"/>
    </location>
</feature>
<reference evidence="2 3" key="1">
    <citation type="submission" date="2019-08" db="EMBL/GenBank/DDBJ databases">
        <title>Draft genome sequence of Citrobacter portucalensis strain isolated from green turtle.</title>
        <authorList>
            <person name="Fernandes M.R."/>
            <person name="Sellera F.P."/>
            <person name="Goldeberg D.W."/>
            <person name="Costa D.C."/>
            <person name="Lincopan N."/>
        </authorList>
    </citation>
    <scope>NUCLEOTIDE SEQUENCE [LARGE SCALE GENOMIC DNA]</scope>
    <source>
        <strain evidence="2 3">TV06</strain>
    </source>
</reference>
<accession>A0A5B0SVV2</accession>
<evidence type="ECO:0000313" key="3">
    <source>
        <dbReference type="Proteomes" id="UP000323297"/>
    </source>
</evidence>
<dbReference type="EMBL" id="VTZD01000024">
    <property type="protein sequence ID" value="KAA1141947.1"/>
    <property type="molecule type" value="Genomic_DNA"/>
</dbReference>
<dbReference type="AlphaFoldDB" id="A0A5B0SVV2"/>
<dbReference type="RefSeq" id="WP_149608087.1">
    <property type="nucleotide sequence ID" value="NZ_VTZD01000024.1"/>
</dbReference>
<organism evidence="2 3">
    <name type="scientific">Citrobacter portucalensis</name>
    <dbReference type="NCBI Taxonomy" id="1639133"/>
    <lineage>
        <taxon>Bacteria</taxon>
        <taxon>Pseudomonadati</taxon>
        <taxon>Pseudomonadota</taxon>
        <taxon>Gammaproteobacteria</taxon>
        <taxon>Enterobacterales</taxon>
        <taxon>Enterobacteriaceae</taxon>
        <taxon>Citrobacter</taxon>
        <taxon>Citrobacter freundii complex</taxon>
    </lineage>
</organism>
<gene>
    <name evidence="2" type="ORF">D3H66_19430</name>
</gene>
<sequence length="133" mass="14585">MTTVCKNNFQELQWHKSADNKLSYWARIREYLTHSRQARLITLFFLTLAGLVICQQAIAFGTPAAGSFGYNVYDIAFNKIATGPVGFVGGGWLIATAATKMNEGWTRALPYAIGGSCLFKVEELTTSLGALLQ</sequence>
<feature type="transmembrane region" description="Helical" evidence="1">
    <location>
        <begin position="40"/>
        <end position="60"/>
    </location>
</feature>
<dbReference type="Proteomes" id="UP000323297">
    <property type="component" value="Unassembled WGS sequence"/>
</dbReference>
<keyword evidence="1" id="KW-1133">Transmembrane helix</keyword>
<keyword evidence="1" id="KW-0812">Transmembrane</keyword>
<evidence type="ECO:0000256" key="1">
    <source>
        <dbReference type="SAM" id="Phobius"/>
    </source>
</evidence>
<keyword evidence="1" id="KW-0472">Membrane</keyword>
<comment type="caution">
    <text evidence="2">The sequence shown here is derived from an EMBL/GenBank/DDBJ whole genome shotgun (WGS) entry which is preliminary data.</text>
</comment>
<protein>
    <submittedName>
        <fullName evidence="2">Conjugative transfer protein TraE</fullName>
    </submittedName>
</protein>
<proteinExistence type="predicted"/>
<evidence type="ECO:0000313" key="2">
    <source>
        <dbReference type="EMBL" id="KAA1141947.1"/>
    </source>
</evidence>
<name>A0A5B0SVV2_9ENTR</name>